<reference evidence="4" key="1">
    <citation type="journal article" date="2020" name="Stud. Mycol.">
        <title>101 Dothideomycetes genomes: a test case for predicting lifestyles and emergence of pathogens.</title>
        <authorList>
            <person name="Haridas S."/>
            <person name="Albert R."/>
            <person name="Binder M."/>
            <person name="Bloem J."/>
            <person name="Labutti K."/>
            <person name="Salamov A."/>
            <person name="Andreopoulos B."/>
            <person name="Baker S."/>
            <person name="Barry K."/>
            <person name="Bills G."/>
            <person name="Bluhm B."/>
            <person name="Cannon C."/>
            <person name="Castanera R."/>
            <person name="Culley D."/>
            <person name="Daum C."/>
            <person name="Ezra D."/>
            <person name="Gonzalez J."/>
            <person name="Henrissat B."/>
            <person name="Kuo A."/>
            <person name="Liang C."/>
            <person name="Lipzen A."/>
            <person name="Lutzoni F."/>
            <person name="Magnuson J."/>
            <person name="Mondo S."/>
            <person name="Nolan M."/>
            <person name="Ohm R."/>
            <person name="Pangilinan J."/>
            <person name="Park H.-J."/>
            <person name="Ramirez L."/>
            <person name="Alfaro M."/>
            <person name="Sun H."/>
            <person name="Tritt A."/>
            <person name="Yoshinaga Y."/>
            <person name="Zwiers L.-H."/>
            <person name="Turgeon B."/>
            <person name="Goodwin S."/>
            <person name="Spatafora J."/>
            <person name="Crous P."/>
            <person name="Grigoriev I."/>
        </authorList>
    </citation>
    <scope>NUCLEOTIDE SEQUENCE</scope>
    <source>
        <strain evidence="4">CBS 207.26</strain>
    </source>
</reference>
<proteinExistence type="inferred from homology"/>
<dbReference type="Pfam" id="PF00135">
    <property type="entry name" value="COesterase"/>
    <property type="match status" value="1"/>
</dbReference>
<feature type="non-terminal residue" evidence="4">
    <location>
        <position position="115"/>
    </location>
</feature>
<gene>
    <name evidence="4" type="ORF">K469DRAFT_493331</name>
</gene>
<feature type="domain" description="Carboxylesterase type B" evidence="3">
    <location>
        <begin position="5"/>
        <end position="115"/>
    </location>
</feature>
<evidence type="ECO:0000256" key="1">
    <source>
        <dbReference type="ARBA" id="ARBA00005964"/>
    </source>
</evidence>
<comment type="similarity">
    <text evidence="1">Belongs to the type-B carboxylesterase/lipase family.</text>
</comment>
<evidence type="ECO:0000313" key="4">
    <source>
        <dbReference type="EMBL" id="KAF2183905.1"/>
    </source>
</evidence>
<keyword evidence="2" id="KW-0378">Hydrolase</keyword>
<accession>A0A6A6DYQ9</accession>
<protein>
    <submittedName>
        <fullName evidence="4">Esterase</fullName>
    </submittedName>
</protein>
<dbReference type="PANTHER" id="PTHR43142:SF1">
    <property type="entry name" value="CARBOXYLIC ESTER HYDROLASE"/>
    <property type="match status" value="1"/>
</dbReference>
<dbReference type="InterPro" id="IPR029058">
    <property type="entry name" value="AB_hydrolase_fold"/>
</dbReference>
<sequence length="115" mass="12466">DEFSCLNLNVTAPNNPGRSLPVIIWIHGGAFFMGSGSWPQRDPSKLVRLSIDTGTPTIVVSINYRLSVLGMLADGTGEFQGNYGLRDQQVALQWVQDNIALFGGDPTRVTIMGES</sequence>
<evidence type="ECO:0000259" key="3">
    <source>
        <dbReference type="Pfam" id="PF00135"/>
    </source>
</evidence>
<organism evidence="4 5">
    <name type="scientific">Zopfia rhizophila CBS 207.26</name>
    <dbReference type="NCBI Taxonomy" id="1314779"/>
    <lineage>
        <taxon>Eukaryota</taxon>
        <taxon>Fungi</taxon>
        <taxon>Dikarya</taxon>
        <taxon>Ascomycota</taxon>
        <taxon>Pezizomycotina</taxon>
        <taxon>Dothideomycetes</taxon>
        <taxon>Dothideomycetes incertae sedis</taxon>
        <taxon>Zopfiaceae</taxon>
        <taxon>Zopfia</taxon>
    </lineage>
</organism>
<dbReference type="Gene3D" id="3.40.50.1820">
    <property type="entry name" value="alpha/beta hydrolase"/>
    <property type="match status" value="1"/>
</dbReference>
<dbReference type="AlphaFoldDB" id="A0A6A6DYQ9"/>
<feature type="non-terminal residue" evidence="4">
    <location>
        <position position="1"/>
    </location>
</feature>
<name>A0A6A6DYQ9_9PEZI</name>
<dbReference type="Proteomes" id="UP000800200">
    <property type="component" value="Unassembled WGS sequence"/>
</dbReference>
<evidence type="ECO:0000256" key="2">
    <source>
        <dbReference type="ARBA" id="ARBA00022801"/>
    </source>
</evidence>
<dbReference type="PANTHER" id="PTHR43142">
    <property type="entry name" value="CARBOXYLIC ESTER HYDROLASE"/>
    <property type="match status" value="1"/>
</dbReference>
<dbReference type="InterPro" id="IPR002018">
    <property type="entry name" value="CarbesteraseB"/>
</dbReference>
<evidence type="ECO:0000313" key="5">
    <source>
        <dbReference type="Proteomes" id="UP000800200"/>
    </source>
</evidence>
<keyword evidence="5" id="KW-1185">Reference proteome</keyword>
<dbReference type="EMBL" id="ML994640">
    <property type="protein sequence ID" value="KAF2183905.1"/>
    <property type="molecule type" value="Genomic_DNA"/>
</dbReference>
<dbReference type="SUPFAM" id="SSF53474">
    <property type="entry name" value="alpha/beta-Hydrolases"/>
    <property type="match status" value="1"/>
</dbReference>
<dbReference type="GO" id="GO:0016787">
    <property type="term" value="F:hydrolase activity"/>
    <property type="evidence" value="ECO:0007669"/>
    <property type="project" value="UniProtKB-KW"/>
</dbReference>
<dbReference type="OrthoDB" id="6846267at2759"/>